<name>A0A1I1EU65_9GAMM</name>
<dbReference type="EMBL" id="FOLO01000002">
    <property type="protein sequence ID" value="SFB90705.1"/>
    <property type="molecule type" value="Genomic_DNA"/>
</dbReference>
<proteinExistence type="predicted"/>
<evidence type="ECO:0000313" key="2">
    <source>
        <dbReference type="EMBL" id="SFB90705.1"/>
    </source>
</evidence>
<evidence type="ECO:0000313" key="3">
    <source>
        <dbReference type="Proteomes" id="UP000198862"/>
    </source>
</evidence>
<accession>A0A1I1EU65</accession>
<evidence type="ECO:0008006" key="4">
    <source>
        <dbReference type="Google" id="ProtNLM"/>
    </source>
</evidence>
<dbReference type="AlphaFoldDB" id="A0A1I1EU65"/>
<reference evidence="2 3" key="1">
    <citation type="submission" date="2016-10" db="EMBL/GenBank/DDBJ databases">
        <authorList>
            <person name="de Groot N.N."/>
        </authorList>
    </citation>
    <scope>NUCLEOTIDE SEQUENCE [LARGE SCALE GENOMIC DNA]</scope>
    <source>
        <strain evidence="2 3">DSM 6059</strain>
    </source>
</reference>
<feature type="signal peptide" evidence="1">
    <location>
        <begin position="1"/>
        <end position="21"/>
    </location>
</feature>
<keyword evidence="1" id="KW-0732">Signal</keyword>
<gene>
    <name evidence="2" type="ORF">SAMN02745724_00448</name>
</gene>
<dbReference type="Proteomes" id="UP000198862">
    <property type="component" value="Unassembled WGS sequence"/>
</dbReference>
<feature type="chain" id="PRO_5011704141" description="DUF2845 domain-containing protein" evidence="1">
    <location>
        <begin position="22"/>
        <end position="108"/>
    </location>
</feature>
<dbReference type="RefSeq" id="WP_091979453.1">
    <property type="nucleotide sequence ID" value="NZ_FOLO01000002.1"/>
</dbReference>
<protein>
    <recommendedName>
        <fullName evidence="4">DUF2845 domain-containing protein</fullName>
    </recommendedName>
</protein>
<dbReference type="OrthoDB" id="6293568at2"/>
<dbReference type="STRING" id="1123010.SAMN02745724_00448"/>
<sequence>MSRFISILSLFICLISFYSYANIDSIPLPDDTDIKMKLDGEYPMILNGFVKMPDTDVLAFYHTQLGAPDKIIEDIGRYTFFYRINENKVKISIYQQNQWTEISVMITQ</sequence>
<evidence type="ECO:0000256" key="1">
    <source>
        <dbReference type="SAM" id="SignalP"/>
    </source>
</evidence>
<organism evidence="2 3">
    <name type="scientific">Pseudoalteromonas denitrificans DSM 6059</name>
    <dbReference type="NCBI Taxonomy" id="1123010"/>
    <lineage>
        <taxon>Bacteria</taxon>
        <taxon>Pseudomonadati</taxon>
        <taxon>Pseudomonadota</taxon>
        <taxon>Gammaproteobacteria</taxon>
        <taxon>Alteromonadales</taxon>
        <taxon>Pseudoalteromonadaceae</taxon>
        <taxon>Pseudoalteromonas</taxon>
    </lineage>
</organism>
<keyword evidence="3" id="KW-1185">Reference proteome</keyword>